<dbReference type="AlphaFoldDB" id="A0AAW6LUJ8"/>
<evidence type="ECO:0000313" key="1">
    <source>
        <dbReference type="EMBL" id="MDE8649060.1"/>
    </source>
</evidence>
<dbReference type="RefSeq" id="WP_275232764.1">
    <property type="nucleotide sequence ID" value="NZ_JARDXE010000023.1"/>
</dbReference>
<protein>
    <submittedName>
        <fullName evidence="1">Phage Gp37/Gp68 family protein</fullName>
    </submittedName>
</protein>
<gene>
    <name evidence="1" type="ORF">PXH69_29220</name>
</gene>
<name>A0AAW6LUJ8_RHOSG</name>
<comment type="caution">
    <text evidence="1">The sequence shown here is derived from an EMBL/GenBank/DDBJ whole genome shotgun (WGS) entry which is preliminary data.</text>
</comment>
<organism evidence="1 2">
    <name type="scientific">Rhodococcus qingshengii</name>
    <dbReference type="NCBI Taxonomy" id="334542"/>
    <lineage>
        <taxon>Bacteria</taxon>
        <taxon>Bacillati</taxon>
        <taxon>Actinomycetota</taxon>
        <taxon>Actinomycetes</taxon>
        <taxon>Mycobacteriales</taxon>
        <taxon>Nocardiaceae</taxon>
        <taxon>Rhodococcus</taxon>
        <taxon>Rhodococcus erythropolis group</taxon>
    </lineage>
</organism>
<evidence type="ECO:0000313" key="2">
    <source>
        <dbReference type="Proteomes" id="UP001217325"/>
    </source>
</evidence>
<dbReference type="Pfam" id="PF07505">
    <property type="entry name" value="DUF5131"/>
    <property type="match status" value="1"/>
</dbReference>
<reference evidence="1" key="1">
    <citation type="submission" date="2023-02" db="EMBL/GenBank/DDBJ databases">
        <title>A novel hydrolase synthesized by Rhodococcus erythropolis HQ is responsible for the detoxification of Zearalenone.</title>
        <authorList>
            <person name="Hu J."/>
            <person name="Xu J."/>
        </authorList>
    </citation>
    <scope>NUCLEOTIDE SEQUENCE</scope>
    <source>
        <strain evidence="1">HQ</strain>
    </source>
</reference>
<dbReference type="Proteomes" id="UP001217325">
    <property type="component" value="Unassembled WGS sequence"/>
</dbReference>
<dbReference type="InterPro" id="IPR011101">
    <property type="entry name" value="DUF5131"/>
</dbReference>
<dbReference type="EMBL" id="JARDXE010000023">
    <property type="protein sequence ID" value="MDE8649060.1"/>
    <property type="molecule type" value="Genomic_DNA"/>
</dbReference>
<sequence length="273" mass="30227">MSTESKIEWTDRTWNPTTGCSKISPGCDNCYALSQSKRLKAMGAAKYQTDGDPVTSGPGFGVAFHDSALTLPLQWRKPRRVFVNSMSDIGHAQINDTQIARIFAVMAAAEQHTFQVLTKRPKRIAKLLTRQSFVEQVHDAYATLPQNTSRVGAPVWPLPNVWMGTSIESDDYCWRADELRATPAAMRFLSLEPLLGPLPSLDLTGIDWVIVGGESGSGHRDLDVDWVRDIRDRCLGCATRFFFKQVGGVRAAAGGRLLDGRTWDEMPELTGSR</sequence>
<proteinExistence type="predicted"/>
<accession>A0AAW6LUJ8</accession>